<dbReference type="SUPFAM" id="SSF51735">
    <property type="entry name" value="NAD(P)-binding Rossmann-fold domains"/>
    <property type="match status" value="1"/>
</dbReference>
<proteinExistence type="inferred from homology"/>
<evidence type="ECO:0000313" key="3">
    <source>
        <dbReference type="EMBL" id="HFN01334.1"/>
    </source>
</evidence>
<dbReference type="InterPro" id="IPR001509">
    <property type="entry name" value="Epimerase_deHydtase"/>
</dbReference>
<sequence length="383" mass="43263">MKVLVIGGDGYCGWATALYLSNRGHEVGILDSMVRRHWDAQLCIETLTPIAPIQQRIQRWKDLTGQHIPLYVGDITNYEFLSASLRQFEPDAIVHFGEQRSAPFSMIDREHAVLTQVNNVVGTLNILYAMKEDFPNCHLVKLGTMGEYGTPNIDIEEGYITIEHNGRKDTLPYPKQPGSMYHLSKVHDSHNIHFACRIWGLRATDLNQGVVYGVLTEETGMDELLINRLDYDGVFGTALNRFCIQAAVGHPLTVYGKGGQTRGFLDIRDTVRCVELALLNPADSGEFRVFNQFTEMFSVGDLAQMVQKAGAAMGLKVEVKSFDNPRIEKEDHYFNAKNTNLLDLGLQPHLLSDSLLDSLLNFAIKYKQRVDENEILPKVKWHR</sequence>
<organism evidence="3">
    <name type="scientific">Oscillatoriales cyanobacterium SpSt-418</name>
    <dbReference type="NCBI Taxonomy" id="2282169"/>
    <lineage>
        <taxon>Bacteria</taxon>
        <taxon>Bacillati</taxon>
        <taxon>Cyanobacteriota</taxon>
        <taxon>Cyanophyceae</taxon>
        <taxon>Oscillatoriophycideae</taxon>
        <taxon>Oscillatoriales</taxon>
    </lineage>
</organism>
<dbReference type="AlphaFoldDB" id="A0A7C3PIN8"/>
<dbReference type="Gene3D" id="3.90.25.10">
    <property type="entry name" value="UDP-galactose 4-epimerase, domain 1"/>
    <property type="match status" value="1"/>
</dbReference>
<protein>
    <submittedName>
        <fullName evidence="3">NAD-dependent epimerase/dehydratase family protein</fullName>
    </submittedName>
</protein>
<reference evidence="3" key="1">
    <citation type="journal article" date="2020" name="mSystems">
        <title>Genome- and Community-Level Interaction Insights into Carbon Utilization and Element Cycling Functions of Hydrothermarchaeota in Hydrothermal Sediment.</title>
        <authorList>
            <person name="Zhou Z."/>
            <person name="Liu Y."/>
            <person name="Xu W."/>
            <person name="Pan J."/>
            <person name="Luo Z.H."/>
            <person name="Li M."/>
        </authorList>
    </citation>
    <scope>NUCLEOTIDE SEQUENCE [LARGE SCALE GENOMIC DNA]</scope>
    <source>
        <strain evidence="3">SpSt-418</strain>
    </source>
</reference>
<dbReference type="InterPro" id="IPR036291">
    <property type="entry name" value="NAD(P)-bd_dom_sf"/>
</dbReference>
<dbReference type="CDD" id="cd05255">
    <property type="entry name" value="SQD1_like_SDR_e"/>
    <property type="match status" value="1"/>
</dbReference>
<evidence type="ECO:0000256" key="1">
    <source>
        <dbReference type="ARBA" id="ARBA00007637"/>
    </source>
</evidence>
<dbReference type="PANTHER" id="PTHR43000">
    <property type="entry name" value="DTDP-D-GLUCOSE 4,6-DEHYDRATASE-RELATED"/>
    <property type="match status" value="1"/>
</dbReference>
<dbReference type="Gene3D" id="3.40.50.720">
    <property type="entry name" value="NAD(P)-binding Rossmann-like Domain"/>
    <property type="match status" value="1"/>
</dbReference>
<gene>
    <name evidence="3" type="ORF">ENR64_27030</name>
</gene>
<dbReference type="Pfam" id="PF01370">
    <property type="entry name" value="Epimerase"/>
    <property type="match status" value="1"/>
</dbReference>
<comment type="similarity">
    <text evidence="1">Belongs to the NAD(P)-dependent epimerase/dehydratase family.</text>
</comment>
<accession>A0A7C3PIN8</accession>
<feature type="domain" description="NAD-dependent epimerase/dehydratase" evidence="2">
    <location>
        <begin position="3"/>
        <end position="291"/>
    </location>
</feature>
<name>A0A7C3PIN8_9CYAN</name>
<comment type="caution">
    <text evidence="3">The sequence shown here is derived from an EMBL/GenBank/DDBJ whole genome shotgun (WGS) entry which is preliminary data.</text>
</comment>
<evidence type="ECO:0000259" key="2">
    <source>
        <dbReference type="Pfam" id="PF01370"/>
    </source>
</evidence>
<dbReference type="EMBL" id="DSRU01000398">
    <property type="protein sequence ID" value="HFN01334.1"/>
    <property type="molecule type" value="Genomic_DNA"/>
</dbReference>